<dbReference type="STRING" id="1286171.EAL2_c19390"/>
<feature type="domain" description="SHOCT" evidence="2">
    <location>
        <begin position="40"/>
        <end position="65"/>
    </location>
</feature>
<accession>W8T8N4</accession>
<keyword evidence="1" id="KW-1133">Transmembrane helix</keyword>
<dbReference type="PATRIC" id="fig|1286171.3.peg.1888"/>
<dbReference type="Pfam" id="PF09851">
    <property type="entry name" value="SHOCT"/>
    <property type="match status" value="1"/>
</dbReference>
<keyword evidence="4" id="KW-1185">Reference proteome</keyword>
<dbReference type="HOGENOM" id="CLU_159099_3_2_9"/>
<organism evidence="3 4">
    <name type="scientific">Peptoclostridium acidaminophilum DSM 3953</name>
    <dbReference type="NCBI Taxonomy" id="1286171"/>
    <lineage>
        <taxon>Bacteria</taxon>
        <taxon>Bacillati</taxon>
        <taxon>Bacillota</taxon>
        <taxon>Clostridia</taxon>
        <taxon>Peptostreptococcales</taxon>
        <taxon>Peptoclostridiaceae</taxon>
        <taxon>Peptoclostridium</taxon>
    </lineage>
</organism>
<sequence>MGGWGFFMMLIPLLLIGLIIYALYQLGSSKRSDEVSSKTPEDILAERFAKGEISEEEYNRMKATLKK</sequence>
<dbReference type="KEGG" id="eac:EAL2_c19390"/>
<keyword evidence="1" id="KW-0812">Transmembrane</keyword>
<evidence type="ECO:0000313" key="3">
    <source>
        <dbReference type="EMBL" id="AHM57220.1"/>
    </source>
</evidence>
<dbReference type="Proteomes" id="UP000019591">
    <property type="component" value="Chromosome"/>
</dbReference>
<evidence type="ECO:0000256" key="1">
    <source>
        <dbReference type="SAM" id="Phobius"/>
    </source>
</evidence>
<proteinExistence type="predicted"/>
<dbReference type="EMBL" id="CP007452">
    <property type="protein sequence ID" value="AHM57220.1"/>
    <property type="molecule type" value="Genomic_DNA"/>
</dbReference>
<name>W8T8N4_PEPAC</name>
<evidence type="ECO:0000259" key="2">
    <source>
        <dbReference type="Pfam" id="PF09851"/>
    </source>
</evidence>
<protein>
    <recommendedName>
        <fullName evidence="2">SHOCT domain-containing protein</fullName>
    </recommendedName>
</protein>
<dbReference type="AlphaFoldDB" id="W8T8N4"/>
<gene>
    <name evidence="3" type="ORF">EAL2_c19390</name>
</gene>
<dbReference type="InterPro" id="IPR018649">
    <property type="entry name" value="SHOCT"/>
</dbReference>
<keyword evidence="1" id="KW-0472">Membrane</keyword>
<feature type="transmembrane region" description="Helical" evidence="1">
    <location>
        <begin position="6"/>
        <end position="24"/>
    </location>
</feature>
<reference evidence="3 4" key="1">
    <citation type="journal article" date="2014" name="Genome Announc.">
        <title>Complete Genome Sequence of Amino Acid-Utilizing Eubacterium acidaminophilum al-2 (DSM 3953).</title>
        <authorList>
            <person name="Poehlein A."/>
            <person name="Andreesen J.R."/>
            <person name="Daniel R."/>
        </authorList>
    </citation>
    <scope>NUCLEOTIDE SEQUENCE [LARGE SCALE GENOMIC DNA]</scope>
    <source>
        <strain evidence="3 4">DSM 3953</strain>
    </source>
</reference>
<evidence type="ECO:0000313" key="4">
    <source>
        <dbReference type="Proteomes" id="UP000019591"/>
    </source>
</evidence>